<name>K4A3Y6_SETIT</name>
<protein>
    <submittedName>
        <fullName evidence="1">Uncharacterized protein</fullName>
    </submittedName>
</protein>
<dbReference type="EMBL" id="AGNK02001288">
    <property type="status" value="NOT_ANNOTATED_CDS"/>
    <property type="molecule type" value="Genomic_DNA"/>
</dbReference>
<keyword evidence="2" id="KW-1185">Reference proteome</keyword>
<reference evidence="1" key="2">
    <citation type="submission" date="2018-08" db="UniProtKB">
        <authorList>
            <consortium name="EnsemblPlants"/>
        </authorList>
    </citation>
    <scope>IDENTIFICATION</scope>
    <source>
        <strain evidence="1">Yugu1</strain>
    </source>
</reference>
<dbReference type="HOGENOM" id="CLU_3208528_0_0_1"/>
<evidence type="ECO:0000313" key="1">
    <source>
        <dbReference type="EnsemblPlants" id="KQL26207"/>
    </source>
</evidence>
<dbReference type="InParanoid" id="K4A3Y6"/>
<dbReference type="EnsemblPlants" id="KQL26207">
    <property type="protein sequence ID" value="KQL26207"/>
    <property type="gene ID" value="SETIT_033589mg"/>
</dbReference>
<dbReference type="AlphaFoldDB" id="K4A3Y6"/>
<organism evidence="1 2">
    <name type="scientific">Setaria italica</name>
    <name type="common">Foxtail millet</name>
    <name type="synonym">Panicum italicum</name>
    <dbReference type="NCBI Taxonomy" id="4555"/>
    <lineage>
        <taxon>Eukaryota</taxon>
        <taxon>Viridiplantae</taxon>
        <taxon>Streptophyta</taxon>
        <taxon>Embryophyta</taxon>
        <taxon>Tracheophyta</taxon>
        <taxon>Spermatophyta</taxon>
        <taxon>Magnoliopsida</taxon>
        <taxon>Liliopsida</taxon>
        <taxon>Poales</taxon>
        <taxon>Poaceae</taxon>
        <taxon>PACMAD clade</taxon>
        <taxon>Panicoideae</taxon>
        <taxon>Panicodae</taxon>
        <taxon>Paniceae</taxon>
        <taxon>Cenchrinae</taxon>
        <taxon>Setaria</taxon>
    </lineage>
</organism>
<reference evidence="2" key="1">
    <citation type="journal article" date="2012" name="Nat. Biotechnol.">
        <title>Reference genome sequence of the model plant Setaria.</title>
        <authorList>
            <person name="Bennetzen J.L."/>
            <person name="Schmutz J."/>
            <person name="Wang H."/>
            <person name="Percifield R."/>
            <person name="Hawkins J."/>
            <person name="Pontaroli A.C."/>
            <person name="Estep M."/>
            <person name="Feng L."/>
            <person name="Vaughn J.N."/>
            <person name="Grimwood J."/>
            <person name="Jenkins J."/>
            <person name="Barry K."/>
            <person name="Lindquist E."/>
            <person name="Hellsten U."/>
            <person name="Deshpande S."/>
            <person name="Wang X."/>
            <person name="Wu X."/>
            <person name="Mitros T."/>
            <person name="Triplett J."/>
            <person name="Yang X."/>
            <person name="Ye C.Y."/>
            <person name="Mauro-Herrera M."/>
            <person name="Wang L."/>
            <person name="Li P."/>
            <person name="Sharma M."/>
            <person name="Sharma R."/>
            <person name="Ronald P.C."/>
            <person name="Panaud O."/>
            <person name="Kellogg E.A."/>
            <person name="Brutnell T.P."/>
            <person name="Doust A.N."/>
            <person name="Tuskan G.A."/>
            <person name="Rokhsar D."/>
            <person name="Devos K.M."/>
        </authorList>
    </citation>
    <scope>NUCLEOTIDE SEQUENCE [LARGE SCALE GENOMIC DNA]</scope>
    <source>
        <strain evidence="2">cv. Yugu1</strain>
    </source>
</reference>
<dbReference type="Proteomes" id="UP000004995">
    <property type="component" value="Unassembled WGS sequence"/>
</dbReference>
<accession>K4A3Y6</accession>
<proteinExistence type="predicted"/>
<dbReference type="Gramene" id="KQL26207">
    <property type="protein sequence ID" value="KQL26207"/>
    <property type="gene ID" value="SETIT_033589mg"/>
</dbReference>
<evidence type="ECO:0000313" key="2">
    <source>
        <dbReference type="Proteomes" id="UP000004995"/>
    </source>
</evidence>
<sequence>MDHLFHFEPSNLVFFHVNMQFQTIVLKRMSAGTAVQSSMACYLMA</sequence>